<accession>A0A6A4L3V8</accession>
<dbReference type="PANTHER" id="PTHR47481">
    <property type="match status" value="1"/>
</dbReference>
<feature type="non-terminal residue" evidence="1">
    <location>
        <position position="1"/>
    </location>
</feature>
<name>A0A6A4L3V8_9ERIC</name>
<protein>
    <submittedName>
        <fullName evidence="1">Uncharacterized protein</fullName>
    </submittedName>
</protein>
<dbReference type="Pfam" id="PF14223">
    <property type="entry name" value="Retrotran_gag_2"/>
    <property type="match status" value="1"/>
</dbReference>
<sequence>MEKYIDTIKEYAQKLGAAGSPVNEDDLIFHTLRVLPKVFNGFKTAVRTRGGTITFAELINMLNGEDLQLLQESDTDISYVLVATHGNKSVQDISTGHTLTSTTALPHMQFQMPTIPSQFGVPMQSQQASHVIPSMSPIKLPQISQFSNMSPGLQPANQFQYFPSSHYSPQSFRPFSRGKGRGPRMPCDICGRLNHSTNLCYYKGQSQFPFDQWRSSTPPSWMYPGYPTGMPMFRPGIPVSMSSVPRQSLPNPSMVSPSTSQPSFAGFTEAYTFPYMSPTTATTANYTGVPGFTEAYNAPYLMPGTSSSSFGYPGSSP</sequence>
<reference evidence="1" key="1">
    <citation type="journal article" date="2019" name="Genome Biol. Evol.">
        <title>The Rhododendron genome and chromosomal organization provide insight into shared whole-genome duplications across the heath family (Ericaceae).</title>
        <authorList>
            <person name="Soza V.L."/>
            <person name="Lindsley D."/>
            <person name="Waalkes A."/>
            <person name="Ramage E."/>
            <person name="Patwardhan R.P."/>
            <person name="Burton J.N."/>
            <person name="Adey A."/>
            <person name="Kumar A."/>
            <person name="Qiu R."/>
            <person name="Shendure J."/>
            <person name="Hall B."/>
        </authorList>
    </citation>
    <scope>NUCLEOTIDE SEQUENCE</scope>
    <source>
        <strain evidence="1">RSF 1966-606</strain>
    </source>
</reference>
<dbReference type="OrthoDB" id="1912561at2759"/>
<gene>
    <name evidence="1" type="ORF">C3L33_13112</name>
</gene>
<dbReference type="PANTHER" id="PTHR47481:SF31">
    <property type="entry name" value="OS01G0873500 PROTEIN"/>
    <property type="match status" value="1"/>
</dbReference>
<dbReference type="EMBL" id="QEFC01001907">
    <property type="protein sequence ID" value="KAE9454986.1"/>
    <property type="molecule type" value="Genomic_DNA"/>
</dbReference>
<organism evidence="1">
    <name type="scientific">Rhododendron williamsianum</name>
    <dbReference type="NCBI Taxonomy" id="262921"/>
    <lineage>
        <taxon>Eukaryota</taxon>
        <taxon>Viridiplantae</taxon>
        <taxon>Streptophyta</taxon>
        <taxon>Embryophyta</taxon>
        <taxon>Tracheophyta</taxon>
        <taxon>Spermatophyta</taxon>
        <taxon>Magnoliopsida</taxon>
        <taxon>eudicotyledons</taxon>
        <taxon>Gunneridae</taxon>
        <taxon>Pentapetalae</taxon>
        <taxon>asterids</taxon>
        <taxon>Ericales</taxon>
        <taxon>Ericaceae</taxon>
        <taxon>Ericoideae</taxon>
        <taxon>Rhodoreae</taxon>
        <taxon>Rhododendron</taxon>
    </lineage>
</organism>
<proteinExistence type="predicted"/>
<dbReference type="AlphaFoldDB" id="A0A6A4L3V8"/>
<comment type="caution">
    <text evidence="1">The sequence shown here is derived from an EMBL/GenBank/DDBJ whole genome shotgun (WGS) entry which is preliminary data.</text>
</comment>
<evidence type="ECO:0000313" key="1">
    <source>
        <dbReference type="EMBL" id="KAE9454986.1"/>
    </source>
</evidence>